<accession>A0A6A6FGR0</accession>
<keyword evidence="2" id="KW-0472">Membrane</keyword>
<evidence type="ECO:0000313" key="4">
    <source>
        <dbReference type="Proteomes" id="UP000799539"/>
    </source>
</evidence>
<reference evidence="3" key="1">
    <citation type="journal article" date="2020" name="Stud. Mycol.">
        <title>101 Dothideomycetes genomes: a test case for predicting lifestyles and emergence of pathogens.</title>
        <authorList>
            <person name="Haridas S."/>
            <person name="Albert R."/>
            <person name="Binder M."/>
            <person name="Bloem J."/>
            <person name="Labutti K."/>
            <person name="Salamov A."/>
            <person name="Andreopoulos B."/>
            <person name="Baker S."/>
            <person name="Barry K."/>
            <person name="Bills G."/>
            <person name="Bluhm B."/>
            <person name="Cannon C."/>
            <person name="Castanera R."/>
            <person name="Culley D."/>
            <person name="Daum C."/>
            <person name="Ezra D."/>
            <person name="Gonzalez J."/>
            <person name="Henrissat B."/>
            <person name="Kuo A."/>
            <person name="Liang C."/>
            <person name="Lipzen A."/>
            <person name="Lutzoni F."/>
            <person name="Magnuson J."/>
            <person name="Mondo S."/>
            <person name="Nolan M."/>
            <person name="Ohm R."/>
            <person name="Pangilinan J."/>
            <person name="Park H.-J."/>
            <person name="Ramirez L."/>
            <person name="Alfaro M."/>
            <person name="Sun H."/>
            <person name="Tritt A."/>
            <person name="Yoshinaga Y."/>
            <person name="Zwiers L.-H."/>
            <person name="Turgeon B."/>
            <person name="Goodwin S."/>
            <person name="Spatafora J."/>
            <person name="Crous P."/>
            <person name="Grigoriev I."/>
        </authorList>
    </citation>
    <scope>NUCLEOTIDE SEQUENCE</scope>
    <source>
        <strain evidence="3">SCOH1-5</strain>
    </source>
</reference>
<proteinExistence type="predicted"/>
<feature type="compositionally biased region" description="Basic and acidic residues" evidence="1">
    <location>
        <begin position="488"/>
        <end position="511"/>
    </location>
</feature>
<feature type="compositionally biased region" description="Polar residues" evidence="1">
    <location>
        <begin position="329"/>
        <end position="339"/>
    </location>
</feature>
<evidence type="ECO:0000256" key="2">
    <source>
        <dbReference type="SAM" id="Phobius"/>
    </source>
</evidence>
<dbReference type="AlphaFoldDB" id="A0A6A6FGR0"/>
<evidence type="ECO:0000313" key="3">
    <source>
        <dbReference type="EMBL" id="KAF2212428.1"/>
    </source>
</evidence>
<keyword evidence="4" id="KW-1185">Reference proteome</keyword>
<organism evidence="3 4">
    <name type="scientific">Cercospora zeae-maydis SCOH1-5</name>
    <dbReference type="NCBI Taxonomy" id="717836"/>
    <lineage>
        <taxon>Eukaryota</taxon>
        <taxon>Fungi</taxon>
        <taxon>Dikarya</taxon>
        <taxon>Ascomycota</taxon>
        <taxon>Pezizomycotina</taxon>
        <taxon>Dothideomycetes</taxon>
        <taxon>Dothideomycetidae</taxon>
        <taxon>Mycosphaerellales</taxon>
        <taxon>Mycosphaerellaceae</taxon>
        <taxon>Cercospora</taxon>
    </lineage>
</organism>
<feature type="region of interest" description="Disordered" evidence="1">
    <location>
        <begin position="91"/>
        <end position="122"/>
    </location>
</feature>
<feature type="compositionally biased region" description="Polar residues" evidence="1">
    <location>
        <begin position="369"/>
        <end position="381"/>
    </location>
</feature>
<sequence length="511" mass="56165">MLLPADHHALTLHVRQSNATADDAPHNNARDDSQTIIIIVVIAVVAVVLASLSAYIGLRSLRRRHENPKYVPTQFLKSRWKAWRPKGLSKGNYSSSLQDTSYPPSVQMQTASQTGRTSQGNLSTDIERAQADAAGDAGVDRHTSVRSVMTLPAYSSSARENEQVLAREGERDGVDVVLELPETEHEEEVRREEEMESLFQIRQQRREEVAEREDRRRRRNEARARGDFAEVERIRQEGREAQRLRERAGATAMIAQHQAAMGARERRVSSVSYADLGVARHDGTRIRANSHDSDSRPLLDSAASIHGASLRPWNTQESAPYSTHHRNRSQVSQTGSNMDVSDDEASIVDMADLPPFGRAGSDFEIVTLNGTTHSRNGSSGHTPLAGRSRSSTTNTAPVRPSIDPSQHSGDLADEPIPHVDPPTYDGGFEEAPPYTSPVEDRRPELRISPVSAPGPPAPAQTGSNIGAPSLPAISRLPSIRIAEATPVEPRRTFPETLRETAAEYRPETTTT</sequence>
<feature type="compositionally biased region" description="Polar residues" evidence="1">
    <location>
        <begin position="312"/>
        <end position="321"/>
    </location>
</feature>
<dbReference type="Proteomes" id="UP000799539">
    <property type="component" value="Unassembled WGS sequence"/>
</dbReference>
<gene>
    <name evidence="3" type="ORF">CERZMDRAFT_106176</name>
</gene>
<name>A0A6A6FGR0_9PEZI</name>
<keyword evidence="2" id="KW-1133">Transmembrane helix</keyword>
<feature type="region of interest" description="Disordered" evidence="1">
    <location>
        <begin position="369"/>
        <end position="511"/>
    </location>
</feature>
<keyword evidence="2" id="KW-0812">Transmembrane</keyword>
<dbReference type="OrthoDB" id="5376312at2759"/>
<protein>
    <submittedName>
        <fullName evidence="3">Uncharacterized protein</fullName>
    </submittedName>
</protein>
<evidence type="ECO:0000256" key="1">
    <source>
        <dbReference type="SAM" id="MobiDB-lite"/>
    </source>
</evidence>
<feature type="region of interest" description="Disordered" evidence="1">
    <location>
        <begin position="307"/>
        <end position="340"/>
    </location>
</feature>
<dbReference type="EMBL" id="ML992673">
    <property type="protein sequence ID" value="KAF2212428.1"/>
    <property type="molecule type" value="Genomic_DNA"/>
</dbReference>
<feature type="transmembrane region" description="Helical" evidence="2">
    <location>
        <begin position="36"/>
        <end position="58"/>
    </location>
</feature>